<organism evidence="7 8">
    <name type="scientific">Murimonas intestini</name>
    <dbReference type="NCBI Taxonomy" id="1337051"/>
    <lineage>
        <taxon>Bacteria</taxon>
        <taxon>Bacillati</taxon>
        <taxon>Bacillota</taxon>
        <taxon>Clostridia</taxon>
        <taxon>Lachnospirales</taxon>
        <taxon>Lachnospiraceae</taxon>
        <taxon>Murimonas</taxon>
    </lineage>
</organism>
<feature type="domain" description="Radical SAM core" evidence="6">
    <location>
        <begin position="63"/>
        <end position="231"/>
    </location>
</feature>
<evidence type="ECO:0000256" key="4">
    <source>
        <dbReference type="ARBA" id="ARBA00023014"/>
    </source>
</evidence>
<feature type="binding site" evidence="5">
    <location>
        <position position="68"/>
    </location>
    <ligand>
        <name>[4Fe-4S] cluster</name>
        <dbReference type="ChEBI" id="CHEBI:49883"/>
        <note>4Fe-4S-S-AdoMet</note>
    </ligand>
</feature>
<gene>
    <name evidence="7" type="ORF">C7383_111117</name>
</gene>
<keyword evidence="8" id="KW-1185">Reference proteome</keyword>
<dbReference type="InterPro" id="IPR007197">
    <property type="entry name" value="rSAM"/>
</dbReference>
<evidence type="ECO:0000313" key="8">
    <source>
        <dbReference type="Proteomes" id="UP000245412"/>
    </source>
</evidence>
<comment type="cofactor">
    <cofactor evidence="5">
        <name>[4Fe-4S] cluster</name>
        <dbReference type="ChEBI" id="CHEBI:49883"/>
    </cofactor>
    <text evidence="5">Binds 1 [4Fe-4S] cluster. The cluster is coordinated with 3 cysteines and an exchangeable S-adenosyl-L-methionine.</text>
</comment>
<dbReference type="SFLD" id="SFLDG01099">
    <property type="entry name" value="Uncharacterised_Radical_SAM_Su"/>
    <property type="match status" value="1"/>
</dbReference>
<evidence type="ECO:0000256" key="5">
    <source>
        <dbReference type="PIRSR" id="PIRSR004869-50"/>
    </source>
</evidence>
<dbReference type="EMBL" id="QGGY01000011">
    <property type="protein sequence ID" value="PWJ73783.1"/>
    <property type="molecule type" value="Genomic_DNA"/>
</dbReference>
<feature type="binding site" evidence="5">
    <location>
        <position position="72"/>
    </location>
    <ligand>
        <name>[4Fe-4S] cluster</name>
        <dbReference type="ChEBI" id="CHEBI:49883"/>
        <note>4Fe-4S-S-AdoMet</note>
    </ligand>
</feature>
<dbReference type="SFLD" id="SFLDS00029">
    <property type="entry name" value="Radical_SAM"/>
    <property type="match status" value="1"/>
</dbReference>
<keyword evidence="7" id="KW-0456">Lyase</keyword>
<dbReference type="GO" id="GO:0046872">
    <property type="term" value="F:metal ion binding"/>
    <property type="evidence" value="ECO:0007669"/>
    <property type="project" value="UniProtKB-KW"/>
</dbReference>
<evidence type="ECO:0000256" key="3">
    <source>
        <dbReference type="ARBA" id="ARBA00023004"/>
    </source>
</evidence>
<keyword evidence="4 5" id="KW-0411">Iron-sulfur</keyword>
<dbReference type="Pfam" id="PF04055">
    <property type="entry name" value="Radical_SAM"/>
    <property type="match status" value="1"/>
</dbReference>
<feature type="binding site" evidence="5">
    <location>
        <position position="75"/>
    </location>
    <ligand>
        <name>[4Fe-4S] cluster</name>
        <dbReference type="ChEBI" id="CHEBI:49883"/>
        <note>4Fe-4S-S-AdoMet</note>
    </ligand>
</feature>
<dbReference type="PIRSF" id="PIRSF004869">
    <property type="entry name" value="PflX_prd"/>
    <property type="match status" value="1"/>
</dbReference>
<dbReference type="GO" id="GO:0016829">
    <property type="term" value="F:lyase activity"/>
    <property type="evidence" value="ECO:0007669"/>
    <property type="project" value="UniProtKB-KW"/>
</dbReference>
<protein>
    <submittedName>
        <fullName evidence="7">Pyruvate formate lyase activating enzyme</fullName>
    </submittedName>
</protein>
<keyword evidence="7" id="KW-0670">Pyruvate</keyword>
<reference evidence="7 8" key="1">
    <citation type="submission" date="2018-05" db="EMBL/GenBank/DDBJ databases">
        <authorList>
            <person name="Goeker M."/>
            <person name="Huntemann M."/>
            <person name="Clum A."/>
            <person name="Pillay M."/>
            <person name="Palaniappan K."/>
            <person name="Varghese N."/>
            <person name="Mikhailova N."/>
            <person name="Stamatis D."/>
            <person name="Reddy T."/>
            <person name="Daum C."/>
            <person name="Shapiro N."/>
            <person name="Ivanova N."/>
            <person name="Kyrpides N."/>
            <person name="Woyke T."/>
        </authorList>
    </citation>
    <scope>NUCLEOTIDE SEQUENCE [LARGE SCALE GENOMIC DNA]</scope>
    <source>
        <strain evidence="7 8">DSM 26524</strain>
    </source>
</reference>
<dbReference type="InterPro" id="IPR013785">
    <property type="entry name" value="Aldolase_TIM"/>
</dbReference>
<keyword evidence="3 5" id="KW-0408">Iron</keyword>
<dbReference type="RefSeq" id="WP_257497570.1">
    <property type="nucleotide sequence ID" value="NZ_JANKBI010000011.1"/>
</dbReference>
<keyword evidence="2 5" id="KW-0479">Metal-binding</keyword>
<evidence type="ECO:0000313" key="7">
    <source>
        <dbReference type="EMBL" id="PWJ73783.1"/>
    </source>
</evidence>
<sequence length="305" mass="34478">MQDWVTKSKAMDDCTLCPRRCHADRNAGRKGACHEDSAVQLARAGLHMWEEPCISGIQGSGTVFFSGCSMGCVFCQNRPIASGQIGREVTIERLAEIFIELQEKNAANINLVTAGHYVPQVIEALKLARENGLAVPVVYNSSGYERAETVRMLEGWVDIYLPDFKYMDDDLAWKYSGVKEYSFCAKEALAEMVRQTGTPVFDGEGMMKKGVIVRHMILPGHTRDSKEVLRYLHETYGDTIYISIMNQYTPMEWAKEYPELSRRLTAREYEKVIDFCLEIGIENGFTQEGEAAKESFIPDFNYEGV</sequence>
<dbReference type="GO" id="GO:0051536">
    <property type="term" value="F:iron-sulfur cluster binding"/>
    <property type="evidence" value="ECO:0007669"/>
    <property type="project" value="UniProtKB-KW"/>
</dbReference>
<evidence type="ECO:0000256" key="2">
    <source>
        <dbReference type="ARBA" id="ARBA00022723"/>
    </source>
</evidence>
<dbReference type="InterPro" id="IPR058240">
    <property type="entry name" value="rSAM_sf"/>
</dbReference>
<proteinExistence type="predicted"/>
<accession>A0AB73T1A2</accession>
<evidence type="ECO:0000256" key="1">
    <source>
        <dbReference type="ARBA" id="ARBA00022691"/>
    </source>
</evidence>
<comment type="caution">
    <text evidence="7">The sequence shown here is derived from an EMBL/GenBank/DDBJ whole genome shotgun (WGS) entry which is preliminary data.</text>
</comment>
<dbReference type="InterPro" id="IPR016431">
    <property type="entry name" value="Pyrv-formate_lyase-activ_prd"/>
</dbReference>
<dbReference type="InterPro" id="IPR040085">
    <property type="entry name" value="MJ0674-like"/>
</dbReference>
<keyword evidence="1 5" id="KW-0949">S-adenosyl-L-methionine</keyword>
<name>A0AB73T1A2_9FIRM</name>
<dbReference type="Gene3D" id="3.20.20.70">
    <property type="entry name" value="Aldolase class I"/>
    <property type="match status" value="1"/>
</dbReference>
<evidence type="ECO:0000259" key="6">
    <source>
        <dbReference type="Pfam" id="PF04055"/>
    </source>
</evidence>
<dbReference type="PANTHER" id="PTHR43075:SF1">
    <property type="entry name" value="FORMATE LYASE ACTIVATING ENZYME, PUTATIVE (AFU_ORTHOLOGUE AFUA_2G15630)-RELATED"/>
    <property type="match status" value="1"/>
</dbReference>
<dbReference type="CDD" id="cd01335">
    <property type="entry name" value="Radical_SAM"/>
    <property type="match status" value="1"/>
</dbReference>
<dbReference type="Proteomes" id="UP000245412">
    <property type="component" value="Unassembled WGS sequence"/>
</dbReference>
<dbReference type="SUPFAM" id="SSF102114">
    <property type="entry name" value="Radical SAM enzymes"/>
    <property type="match status" value="1"/>
</dbReference>
<dbReference type="PANTHER" id="PTHR43075">
    <property type="entry name" value="FORMATE LYASE ACTIVATING ENZYME, PUTATIVE (AFU_ORTHOLOGUE AFUA_2G15630)-RELATED"/>
    <property type="match status" value="1"/>
</dbReference>
<dbReference type="AlphaFoldDB" id="A0AB73T1A2"/>